<dbReference type="EMBL" id="CADEAL010004143">
    <property type="protein sequence ID" value="CAB1452793.1"/>
    <property type="molecule type" value="Genomic_DNA"/>
</dbReference>
<dbReference type="AlphaFoldDB" id="A0A9N7VKS4"/>
<comment type="caution">
    <text evidence="1">The sequence shown here is derived from an EMBL/GenBank/DDBJ whole genome shotgun (WGS) entry which is preliminary data.</text>
</comment>
<name>A0A9N7VKS4_PLEPL</name>
<protein>
    <submittedName>
        <fullName evidence="1">Uncharacterized protein</fullName>
    </submittedName>
</protein>
<gene>
    <name evidence="1" type="ORF">PLEPLA_LOCUS40543</name>
</gene>
<accession>A0A9N7VKS4</accession>
<proteinExistence type="predicted"/>
<keyword evidence="2" id="KW-1185">Reference proteome</keyword>
<evidence type="ECO:0000313" key="2">
    <source>
        <dbReference type="Proteomes" id="UP001153269"/>
    </source>
</evidence>
<dbReference type="Proteomes" id="UP001153269">
    <property type="component" value="Unassembled WGS sequence"/>
</dbReference>
<organism evidence="1 2">
    <name type="scientific">Pleuronectes platessa</name>
    <name type="common">European plaice</name>
    <dbReference type="NCBI Taxonomy" id="8262"/>
    <lineage>
        <taxon>Eukaryota</taxon>
        <taxon>Metazoa</taxon>
        <taxon>Chordata</taxon>
        <taxon>Craniata</taxon>
        <taxon>Vertebrata</taxon>
        <taxon>Euteleostomi</taxon>
        <taxon>Actinopterygii</taxon>
        <taxon>Neopterygii</taxon>
        <taxon>Teleostei</taxon>
        <taxon>Neoteleostei</taxon>
        <taxon>Acanthomorphata</taxon>
        <taxon>Carangaria</taxon>
        <taxon>Pleuronectiformes</taxon>
        <taxon>Pleuronectoidei</taxon>
        <taxon>Pleuronectidae</taxon>
        <taxon>Pleuronectes</taxon>
    </lineage>
</organism>
<reference evidence="1" key="1">
    <citation type="submission" date="2020-03" db="EMBL/GenBank/DDBJ databases">
        <authorList>
            <person name="Weist P."/>
        </authorList>
    </citation>
    <scope>NUCLEOTIDE SEQUENCE</scope>
</reference>
<sequence>MTARAGLPLTASNQEVVLCQKREKLPGLVSFPQVGGKLPGDSFTPALPAASVCAAKLWPVVIDGAAAREVSTERRSVPGATVKNLTQSPMEDIGKLRICLNHSFPPR</sequence>
<evidence type="ECO:0000313" key="1">
    <source>
        <dbReference type="EMBL" id="CAB1452793.1"/>
    </source>
</evidence>